<keyword evidence="3" id="KW-1003">Cell membrane</keyword>
<keyword evidence="5 8" id="KW-0812">Transmembrane</keyword>
<protein>
    <recommendedName>
        <fullName evidence="9">Type II secretion system protein GspF domain-containing protein</fullName>
    </recommendedName>
</protein>
<dbReference type="InterPro" id="IPR018076">
    <property type="entry name" value="T2SS_GspF_dom"/>
</dbReference>
<evidence type="ECO:0000256" key="8">
    <source>
        <dbReference type="SAM" id="Phobius"/>
    </source>
</evidence>
<keyword evidence="6 8" id="KW-1133">Transmembrane helix</keyword>
<dbReference type="EMBL" id="PFEE01000025">
    <property type="protein sequence ID" value="PJE63845.1"/>
    <property type="molecule type" value="Genomic_DNA"/>
</dbReference>
<dbReference type="AlphaFoldDB" id="A0A2M8KV85"/>
<proteinExistence type="inferred from homology"/>
<keyword evidence="7 8" id="KW-0472">Membrane</keyword>
<dbReference type="InterPro" id="IPR003004">
    <property type="entry name" value="GspF/PilC"/>
</dbReference>
<evidence type="ECO:0000313" key="11">
    <source>
        <dbReference type="Proteomes" id="UP000231569"/>
    </source>
</evidence>
<evidence type="ECO:0000259" key="9">
    <source>
        <dbReference type="Pfam" id="PF00482"/>
    </source>
</evidence>
<comment type="subcellular location">
    <subcellularLocation>
        <location evidence="1">Cell inner membrane</location>
        <topology evidence="1">Multi-pass membrane protein</topology>
    </subcellularLocation>
</comment>
<feature type="transmembrane region" description="Helical" evidence="8">
    <location>
        <begin position="376"/>
        <end position="397"/>
    </location>
</feature>
<dbReference type="PANTHER" id="PTHR30012:SF0">
    <property type="entry name" value="TYPE II SECRETION SYSTEM PROTEIN F-RELATED"/>
    <property type="match status" value="1"/>
</dbReference>
<dbReference type="PRINTS" id="PR00812">
    <property type="entry name" value="BCTERIALGSPF"/>
</dbReference>
<evidence type="ECO:0000256" key="3">
    <source>
        <dbReference type="ARBA" id="ARBA00022475"/>
    </source>
</evidence>
<comment type="caution">
    <text evidence="10">The sequence shown here is derived from an EMBL/GenBank/DDBJ whole genome shotgun (WGS) entry which is preliminary data.</text>
</comment>
<dbReference type="Gene3D" id="1.20.81.30">
    <property type="entry name" value="Type II secretion system (T2SS), domain F"/>
    <property type="match status" value="2"/>
</dbReference>
<feature type="transmembrane region" description="Helical" evidence="8">
    <location>
        <begin position="223"/>
        <end position="242"/>
    </location>
</feature>
<evidence type="ECO:0000256" key="2">
    <source>
        <dbReference type="ARBA" id="ARBA00005745"/>
    </source>
</evidence>
<evidence type="ECO:0000256" key="1">
    <source>
        <dbReference type="ARBA" id="ARBA00004429"/>
    </source>
</evidence>
<dbReference type="Proteomes" id="UP000231569">
    <property type="component" value="Unassembled WGS sequence"/>
</dbReference>
<sequence>MLFEYTVSDKSHRINKGTFEASTSAEAIRLLKDKGYLIVSIQEKHTVADYYYQYLAKSKLKLSFGQLVDFTRQLGIMINAGLSIVDALSIIIRQNRDPRYHGIAVRIQDRIKSGGSFSDGLKEFPDTFQNFYVALIRAGESSGKLDDVLMRLAENLEKSREFRGKVVNALIYPIIVVLGMMVVAFVLMTFVLPQLLDLYNNFNIDLPLSTQIIIAISHFSQRYWPFIIVGTIGAALYARVLIKREKVRKHIDALTLRIPVFGRIIQQSVLVESTRTLSILLSSGVPLLEALSIVTNTSNNLVYQEAFGSVQKNVERGVSLGDALIDENVFPDIFVQMTAVGEKTGQLDDTLMRLSRYFQMETELAVKAATTLIEPLVLVVLGIGVGFLVVSVLTPIYNLTSSFGVAR</sequence>
<dbReference type="Pfam" id="PF00482">
    <property type="entry name" value="T2SSF"/>
    <property type="match status" value="2"/>
</dbReference>
<accession>A0A2M8KV85</accession>
<evidence type="ECO:0000256" key="7">
    <source>
        <dbReference type="ARBA" id="ARBA00023136"/>
    </source>
</evidence>
<dbReference type="GO" id="GO:0015628">
    <property type="term" value="P:protein secretion by the type II secretion system"/>
    <property type="evidence" value="ECO:0007669"/>
    <property type="project" value="TreeGrafter"/>
</dbReference>
<evidence type="ECO:0000313" key="10">
    <source>
        <dbReference type="EMBL" id="PJE63845.1"/>
    </source>
</evidence>
<dbReference type="PANTHER" id="PTHR30012">
    <property type="entry name" value="GENERAL SECRETION PATHWAY PROTEIN"/>
    <property type="match status" value="1"/>
</dbReference>
<feature type="transmembrane region" description="Helical" evidence="8">
    <location>
        <begin position="169"/>
        <end position="192"/>
    </location>
</feature>
<feature type="domain" description="Type II secretion system protein GspF" evidence="9">
    <location>
        <begin position="70"/>
        <end position="193"/>
    </location>
</feature>
<evidence type="ECO:0000256" key="6">
    <source>
        <dbReference type="ARBA" id="ARBA00022989"/>
    </source>
</evidence>
<organism evidence="10 11">
    <name type="scientific">Candidatus Roizmanbacteria bacterium CG10_big_fil_rev_8_21_14_0_10_45_7</name>
    <dbReference type="NCBI Taxonomy" id="1974854"/>
    <lineage>
        <taxon>Bacteria</taxon>
        <taxon>Candidatus Roizmaniibacteriota</taxon>
    </lineage>
</organism>
<keyword evidence="4" id="KW-0997">Cell inner membrane</keyword>
<reference evidence="11" key="1">
    <citation type="submission" date="2017-09" db="EMBL/GenBank/DDBJ databases">
        <title>Depth-based differentiation of microbial function through sediment-hosted aquifers and enrichment of novel symbionts in the deep terrestrial subsurface.</title>
        <authorList>
            <person name="Probst A.J."/>
            <person name="Ladd B."/>
            <person name="Jarett J.K."/>
            <person name="Geller-Mcgrath D.E."/>
            <person name="Sieber C.M.K."/>
            <person name="Emerson J.B."/>
            <person name="Anantharaman K."/>
            <person name="Thomas B.C."/>
            <person name="Malmstrom R."/>
            <person name="Stieglmeier M."/>
            <person name="Klingl A."/>
            <person name="Woyke T."/>
            <person name="Ryan C.M."/>
            <person name="Banfield J.F."/>
        </authorList>
    </citation>
    <scope>NUCLEOTIDE SEQUENCE [LARGE SCALE GENOMIC DNA]</scope>
</reference>
<dbReference type="FunFam" id="1.20.81.30:FF:000001">
    <property type="entry name" value="Type II secretion system protein F"/>
    <property type="match status" value="2"/>
</dbReference>
<dbReference type="InterPro" id="IPR042094">
    <property type="entry name" value="T2SS_GspF_sf"/>
</dbReference>
<comment type="similarity">
    <text evidence="2">Belongs to the GSP F family.</text>
</comment>
<dbReference type="GO" id="GO:0005886">
    <property type="term" value="C:plasma membrane"/>
    <property type="evidence" value="ECO:0007669"/>
    <property type="project" value="UniProtKB-SubCell"/>
</dbReference>
<name>A0A2M8KV85_9BACT</name>
<evidence type="ECO:0000256" key="5">
    <source>
        <dbReference type="ARBA" id="ARBA00022692"/>
    </source>
</evidence>
<gene>
    <name evidence="10" type="ORF">COU89_01190</name>
</gene>
<feature type="transmembrane region" description="Helical" evidence="8">
    <location>
        <begin position="74"/>
        <end position="92"/>
    </location>
</feature>
<evidence type="ECO:0000256" key="4">
    <source>
        <dbReference type="ARBA" id="ARBA00022519"/>
    </source>
</evidence>
<feature type="domain" description="Type II secretion system protein GspF" evidence="9">
    <location>
        <begin position="274"/>
        <end position="395"/>
    </location>
</feature>